<dbReference type="Proteomes" id="UP001445076">
    <property type="component" value="Unassembled WGS sequence"/>
</dbReference>
<sequence length="151" mass="16947">TRHYLRYYNSGRGNEMVSSERKTTSVSVVLLMMVVGSSLAIPSRVANRMIPSWWVNARTKNTCLAWSDCGPDECCVRPMLATNTYCLPYKARGQTCDASALLVDVENEVYFDHCPCERHLTCANLHSSSVCVEPEAVHRMLLPHSPQPLKI</sequence>
<dbReference type="InterPro" id="IPR001981">
    <property type="entry name" value="Colipase"/>
</dbReference>
<dbReference type="EMBL" id="JARKIK010000072">
    <property type="protein sequence ID" value="KAK8728366.1"/>
    <property type="molecule type" value="Genomic_DNA"/>
</dbReference>
<protein>
    <recommendedName>
        <fullName evidence="3">Prokineticin domain-containing protein</fullName>
    </recommendedName>
</protein>
<proteinExistence type="predicted"/>
<dbReference type="AlphaFoldDB" id="A0AAW0WAV2"/>
<dbReference type="GO" id="GO:0007586">
    <property type="term" value="P:digestion"/>
    <property type="evidence" value="ECO:0007669"/>
    <property type="project" value="InterPro"/>
</dbReference>
<reference evidence="1 2" key="1">
    <citation type="journal article" date="2024" name="BMC Genomics">
        <title>Genome assembly of redclaw crayfish (Cherax quadricarinatus) provides insights into its immune adaptation and hypoxia tolerance.</title>
        <authorList>
            <person name="Liu Z."/>
            <person name="Zheng J."/>
            <person name="Li H."/>
            <person name="Fang K."/>
            <person name="Wang S."/>
            <person name="He J."/>
            <person name="Zhou D."/>
            <person name="Weng S."/>
            <person name="Chi M."/>
            <person name="Gu Z."/>
            <person name="He J."/>
            <person name="Li F."/>
            <person name="Wang M."/>
        </authorList>
    </citation>
    <scope>NUCLEOTIDE SEQUENCE [LARGE SCALE GENOMIC DNA]</scope>
    <source>
        <strain evidence="1">ZL_2023a</strain>
    </source>
</reference>
<organism evidence="1 2">
    <name type="scientific">Cherax quadricarinatus</name>
    <name type="common">Australian red claw crayfish</name>
    <dbReference type="NCBI Taxonomy" id="27406"/>
    <lineage>
        <taxon>Eukaryota</taxon>
        <taxon>Metazoa</taxon>
        <taxon>Ecdysozoa</taxon>
        <taxon>Arthropoda</taxon>
        <taxon>Crustacea</taxon>
        <taxon>Multicrustacea</taxon>
        <taxon>Malacostraca</taxon>
        <taxon>Eumalacostraca</taxon>
        <taxon>Eucarida</taxon>
        <taxon>Decapoda</taxon>
        <taxon>Pleocyemata</taxon>
        <taxon>Astacidea</taxon>
        <taxon>Parastacoidea</taxon>
        <taxon>Parastacidae</taxon>
        <taxon>Cherax</taxon>
    </lineage>
</organism>
<evidence type="ECO:0008006" key="3">
    <source>
        <dbReference type="Google" id="ProtNLM"/>
    </source>
</evidence>
<name>A0AAW0WAV2_CHEQU</name>
<dbReference type="PANTHER" id="PTHR10041">
    <property type="entry name" value="COLIPASE"/>
    <property type="match status" value="1"/>
</dbReference>
<dbReference type="GO" id="GO:0008047">
    <property type="term" value="F:enzyme activator activity"/>
    <property type="evidence" value="ECO:0007669"/>
    <property type="project" value="InterPro"/>
</dbReference>
<dbReference type="PANTHER" id="PTHR10041:SF5">
    <property type="entry name" value="LEUCINE-RICH COLIPASE-LIKE PROTEIN 1"/>
    <property type="match status" value="1"/>
</dbReference>
<dbReference type="GO" id="GO:0005576">
    <property type="term" value="C:extracellular region"/>
    <property type="evidence" value="ECO:0007669"/>
    <property type="project" value="InterPro"/>
</dbReference>
<comment type="caution">
    <text evidence="1">The sequence shown here is derived from an EMBL/GenBank/DDBJ whole genome shotgun (WGS) entry which is preliminary data.</text>
</comment>
<evidence type="ECO:0000313" key="2">
    <source>
        <dbReference type="Proteomes" id="UP001445076"/>
    </source>
</evidence>
<dbReference type="GO" id="GO:0016042">
    <property type="term" value="P:lipid catabolic process"/>
    <property type="evidence" value="ECO:0007669"/>
    <property type="project" value="InterPro"/>
</dbReference>
<keyword evidence="2" id="KW-1185">Reference proteome</keyword>
<dbReference type="Gene3D" id="2.10.80.10">
    <property type="entry name" value="Lipase, subunit A"/>
    <property type="match status" value="1"/>
</dbReference>
<evidence type="ECO:0000313" key="1">
    <source>
        <dbReference type="EMBL" id="KAK8728366.1"/>
    </source>
</evidence>
<feature type="non-terminal residue" evidence="1">
    <location>
        <position position="1"/>
    </location>
</feature>
<gene>
    <name evidence="1" type="ORF">OTU49_009250</name>
</gene>
<accession>A0AAW0WAV2</accession>